<evidence type="ECO:0000256" key="3">
    <source>
        <dbReference type="ARBA" id="ARBA00023163"/>
    </source>
</evidence>
<dbReference type="InterPro" id="IPR036390">
    <property type="entry name" value="WH_DNA-bd_sf"/>
</dbReference>
<dbReference type="InterPro" id="IPR005471">
    <property type="entry name" value="Tscrpt_reg_IclR_N"/>
</dbReference>
<dbReference type="InterPro" id="IPR050707">
    <property type="entry name" value="HTH_MetabolicPath_Reg"/>
</dbReference>
<keyword evidence="3" id="KW-0804">Transcription</keyword>
<dbReference type="PROSITE" id="PS51077">
    <property type="entry name" value="HTH_ICLR"/>
    <property type="match status" value="1"/>
</dbReference>
<dbReference type="Gene3D" id="1.10.10.10">
    <property type="entry name" value="Winged helix-like DNA-binding domain superfamily/Winged helix DNA-binding domain"/>
    <property type="match status" value="1"/>
</dbReference>
<dbReference type="RefSeq" id="WP_164506536.1">
    <property type="nucleotide sequence ID" value="NZ_JBHTOF010000104.1"/>
</dbReference>
<evidence type="ECO:0000313" key="6">
    <source>
        <dbReference type="EMBL" id="MFD1466552.1"/>
    </source>
</evidence>
<dbReference type="SUPFAM" id="SSF55781">
    <property type="entry name" value="GAF domain-like"/>
    <property type="match status" value="1"/>
</dbReference>
<keyword evidence="7" id="KW-1185">Reference proteome</keyword>
<protein>
    <submittedName>
        <fullName evidence="6">IclR family transcriptional regulator</fullName>
    </submittedName>
</protein>
<keyword evidence="2" id="KW-0238">DNA-binding</keyword>
<evidence type="ECO:0000256" key="2">
    <source>
        <dbReference type="ARBA" id="ARBA00023125"/>
    </source>
</evidence>
<dbReference type="InterPro" id="IPR029016">
    <property type="entry name" value="GAF-like_dom_sf"/>
</dbReference>
<dbReference type="EMBL" id="JBHTOF010000104">
    <property type="protein sequence ID" value="MFD1466552.1"/>
    <property type="molecule type" value="Genomic_DNA"/>
</dbReference>
<evidence type="ECO:0000256" key="1">
    <source>
        <dbReference type="ARBA" id="ARBA00023015"/>
    </source>
</evidence>
<dbReference type="SUPFAM" id="SSF46785">
    <property type="entry name" value="Winged helix' DNA-binding domain"/>
    <property type="match status" value="1"/>
</dbReference>
<dbReference type="InterPro" id="IPR036388">
    <property type="entry name" value="WH-like_DNA-bd_sf"/>
</dbReference>
<dbReference type="Pfam" id="PF01614">
    <property type="entry name" value="IclR_C"/>
    <property type="match status" value="1"/>
</dbReference>
<dbReference type="PROSITE" id="PS51078">
    <property type="entry name" value="ICLR_ED"/>
    <property type="match status" value="1"/>
</dbReference>
<evidence type="ECO:0000259" key="4">
    <source>
        <dbReference type="PROSITE" id="PS51077"/>
    </source>
</evidence>
<accession>A0ABW4DPI3</accession>
<dbReference type="SMART" id="SM00346">
    <property type="entry name" value="HTH_ICLR"/>
    <property type="match status" value="1"/>
</dbReference>
<proteinExistence type="predicted"/>
<dbReference type="Pfam" id="PF09339">
    <property type="entry name" value="HTH_IclR"/>
    <property type="match status" value="1"/>
</dbReference>
<dbReference type="Gene3D" id="3.30.450.40">
    <property type="match status" value="1"/>
</dbReference>
<reference evidence="7" key="1">
    <citation type="journal article" date="2019" name="Int. J. Syst. Evol. Microbiol.">
        <title>The Global Catalogue of Microorganisms (GCM) 10K type strain sequencing project: providing services to taxonomists for standard genome sequencing and annotation.</title>
        <authorList>
            <consortium name="The Broad Institute Genomics Platform"/>
            <consortium name="The Broad Institute Genome Sequencing Center for Infectious Disease"/>
            <person name="Wu L."/>
            <person name="Ma J."/>
        </authorList>
    </citation>
    <scope>NUCLEOTIDE SEQUENCE [LARGE SCALE GENOMIC DNA]</scope>
    <source>
        <strain evidence="7">CCM 8951</strain>
    </source>
</reference>
<dbReference type="PANTHER" id="PTHR30136:SF35">
    <property type="entry name" value="HTH-TYPE TRANSCRIPTIONAL REGULATOR RV1719"/>
    <property type="match status" value="1"/>
</dbReference>
<feature type="domain" description="HTH iclR-type" evidence="4">
    <location>
        <begin position="9"/>
        <end position="70"/>
    </location>
</feature>
<sequence length="254" mass="28649">MTEAKTTYGTVLIKANQILNAIAVKKATNLSEISQETGITMSTTSKILETLQQINYVVKNEQHKTYKIGPAFLKFNDAFLEEFSLVTLCRPYLLSLRDKFGETVHLGGLENDELVYLDKFPGKKSITVMTSHVGMRAPLYATGMGKAILSTYPQKRLQSYLNTHELTPITASTITDQKVLFSQLEDARQANLAFDDSERDEDVYCIASTIINNRKLLGAFSISIPRYRLDDEIKAEMKVEIVRTKQLIEKRLAI</sequence>
<dbReference type="InterPro" id="IPR014757">
    <property type="entry name" value="Tscrpt_reg_IclR_C"/>
</dbReference>
<name>A0ABW4DPI3_9LACO</name>
<organism evidence="6 7">
    <name type="scientific">Lapidilactobacillus mulanensis</name>
    <dbReference type="NCBI Taxonomy" id="2485999"/>
    <lineage>
        <taxon>Bacteria</taxon>
        <taxon>Bacillati</taxon>
        <taxon>Bacillota</taxon>
        <taxon>Bacilli</taxon>
        <taxon>Lactobacillales</taxon>
        <taxon>Lactobacillaceae</taxon>
        <taxon>Lapidilactobacillus</taxon>
    </lineage>
</organism>
<evidence type="ECO:0000259" key="5">
    <source>
        <dbReference type="PROSITE" id="PS51078"/>
    </source>
</evidence>
<gene>
    <name evidence="6" type="ORF">ACFQ4L_10805</name>
</gene>
<evidence type="ECO:0000313" key="7">
    <source>
        <dbReference type="Proteomes" id="UP001597244"/>
    </source>
</evidence>
<keyword evidence="1" id="KW-0805">Transcription regulation</keyword>
<feature type="domain" description="IclR-ED" evidence="5">
    <location>
        <begin position="71"/>
        <end position="254"/>
    </location>
</feature>
<dbReference type="PANTHER" id="PTHR30136">
    <property type="entry name" value="HELIX-TURN-HELIX TRANSCRIPTIONAL REGULATOR, ICLR FAMILY"/>
    <property type="match status" value="1"/>
</dbReference>
<dbReference type="Proteomes" id="UP001597244">
    <property type="component" value="Unassembled WGS sequence"/>
</dbReference>
<comment type="caution">
    <text evidence="6">The sequence shown here is derived from an EMBL/GenBank/DDBJ whole genome shotgun (WGS) entry which is preliminary data.</text>
</comment>